<evidence type="ECO:0000313" key="4">
    <source>
        <dbReference type="EMBL" id="MCY6959351.1"/>
    </source>
</evidence>
<dbReference type="SUPFAM" id="SSF52091">
    <property type="entry name" value="SpoIIaa-like"/>
    <property type="match status" value="1"/>
</dbReference>
<dbReference type="PANTHER" id="PTHR33495">
    <property type="entry name" value="ANTI-SIGMA FACTOR ANTAGONIST TM_1081-RELATED-RELATED"/>
    <property type="match status" value="1"/>
</dbReference>
<name>A0ABT4DAL7_9CLOT</name>
<evidence type="ECO:0000256" key="2">
    <source>
        <dbReference type="RuleBase" id="RU003749"/>
    </source>
</evidence>
<dbReference type="Proteomes" id="UP001144612">
    <property type="component" value="Unassembled WGS sequence"/>
</dbReference>
<comment type="caution">
    <text evidence="4">The sequence shown here is derived from an EMBL/GenBank/DDBJ whole genome shotgun (WGS) entry which is preliminary data.</text>
</comment>
<reference evidence="4" key="1">
    <citation type="submission" date="2022-12" db="EMBL/GenBank/DDBJ databases">
        <title>Clostridium sp. nov., isolated from industrial wastewater.</title>
        <authorList>
            <person name="Jiayan W."/>
        </authorList>
    </citation>
    <scope>NUCLEOTIDE SEQUENCE</scope>
    <source>
        <strain evidence="4">ZC22-4</strain>
    </source>
</reference>
<evidence type="ECO:0000313" key="5">
    <source>
        <dbReference type="Proteomes" id="UP001144612"/>
    </source>
</evidence>
<dbReference type="InterPro" id="IPR003658">
    <property type="entry name" value="Anti-sigma_ant"/>
</dbReference>
<dbReference type="Pfam" id="PF01740">
    <property type="entry name" value="STAS"/>
    <property type="match status" value="1"/>
</dbReference>
<gene>
    <name evidence="4" type="ORF">OW729_12105</name>
</gene>
<dbReference type="InterPro" id="IPR036513">
    <property type="entry name" value="STAS_dom_sf"/>
</dbReference>
<dbReference type="PANTHER" id="PTHR33495:SF2">
    <property type="entry name" value="ANTI-SIGMA FACTOR ANTAGONIST TM_1081-RELATED"/>
    <property type="match status" value="1"/>
</dbReference>
<proteinExistence type="inferred from homology"/>
<keyword evidence="5" id="KW-1185">Reference proteome</keyword>
<dbReference type="EMBL" id="JAPQFJ010000012">
    <property type="protein sequence ID" value="MCY6959351.1"/>
    <property type="molecule type" value="Genomic_DNA"/>
</dbReference>
<sequence>MEEMCINIPKHFAVEEAGDFREKIYFSIQEGKKHFVLDFSECFFVDSTGLGVLVSAYKKCKELNGELILKNINPDVMRVFKLTRLDSIFNII</sequence>
<feature type="domain" description="STAS" evidence="3">
    <location>
        <begin position="17"/>
        <end position="92"/>
    </location>
</feature>
<dbReference type="RefSeq" id="WP_268061780.1">
    <property type="nucleotide sequence ID" value="NZ_JAPQFJ010000012.1"/>
</dbReference>
<organism evidence="4 5">
    <name type="scientific">Clostridium brassicae</name>
    <dbReference type="NCBI Taxonomy" id="2999072"/>
    <lineage>
        <taxon>Bacteria</taxon>
        <taxon>Bacillati</taxon>
        <taxon>Bacillota</taxon>
        <taxon>Clostridia</taxon>
        <taxon>Eubacteriales</taxon>
        <taxon>Clostridiaceae</taxon>
        <taxon>Clostridium</taxon>
    </lineage>
</organism>
<evidence type="ECO:0000256" key="1">
    <source>
        <dbReference type="ARBA" id="ARBA00009013"/>
    </source>
</evidence>
<dbReference type="InterPro" id="IPR002645">
    <property type="entry name" value="STAS_dom"/>
</dbReference>
<protein>
    <recommendedName>
        <fullName evidence="2">Anti-sigma factor antagonist</fullName>
    </recommendedName>
</protein>
<dbReference type="CDD" id="cd07043">
    <property type="entry name" value="STAS_anti-anti-sigma_factors"/>
    <property type="match status" value="1"/>
</dbReference>
<evidence type="ECO:0000259" key="3">
    <source>
        <dbReference type="PROSITE" id="PS50801"/>
    </source>
</evidence>
<comment type="similarity">
    <text evidence="1 2">Belongs to the anti-sigma-factor antagonist family.</text>
</comment>
<dbReference type="Gene3D" id="3.30.750.24">
    <property type="entry name" value="STAS domain"/>
    <property type="match status" value="1"/>
</dbReference>
<dbReference type="NCBIfam" id="TIGR00377">
    <property type="entry name" value="ant_ant_sig"/>
    <property type="match status" value="1"/>
</dbReference>
<accession>A0ABT4DAL7</accession>
<dbReference type="PROSITE" id="PS50801">
    <property type="entry name" value="STAS"/>
    <property type="match status" value="1"/>
</dbReference>